<protein>
    <submittedName>
        <fullName evidence="1">Uncharacterized protein</fullName>
    </submittedName>
</protein>
<keyword evidence="2" id="KW-1185">Reference proteome</keyword>
<dbReference type="EMBL" id="QJJR01000013">
    <property type="protein sequence ID" value="PXW88307.1"/>
    <property type="molecule type" value="Genomic_DNA"/>
</dbReference>
<organism evidence="1 2">
    <name type="scientific">Streptohalobacillus salinus</name>
    <dbReference type="NCBI Taxonomy" id="621096"/>
    <lineage>
        <taxon>Bacteria</taxon>
        <taxon>Bacillati</taxon>
        <taxon>Bacillota</taxon>
        <taxon>Bacilli</taxon>
        <taxon>Bacillales</taxon>
        <taxon>Bacillaceae</taxon>
        <taxon>Streptohalobacillus</taxon>
    </lineage>
</organism>
<proteinExistence type="predicted"/>
<name>A0A2V3W1Z4_9BACI</name>
<dbReference type="Gene3D" id="1.20.1090.10">
    <property type="entry name" value="Dehydroquinate synthase-like - alpha domain"/>
    <property type="match status" value="1"/>
</dbReference>
<evidence type="ECO:0000313" key="1">
    <source>
        <dbReference type="EMBL" id="PXW88307.1"/>
    </source>
</evidence>
<evidence type="ECO:0000313" key="2">
    <source>
        <dbReference type="Proteomes" id="UP000247922"/>
    </source>
</evidence>
<sequence length="43" mass="4664">GKSATKAGETMENMPFDVTAEDVVEAIRAVDVYAKAYLKKTSK</sequence>
<dbReference type="AlphaFoldDB" id="A0A2V3W1Z4"/>
<comment type="caution">
    <text evidence="1">The sequence shown here is derived from an EMBL/GenBank/DDBJ whole genome shotgun (WGS) entry which is preliminary data.</text>
</comment>
<accession>A0A2V3W1Z4</accession>
<feature type="non-terminal residue" evidence="1">
    <location>
        <position position="1"/>
    </location>
</feature>
<gene>
    <name evidence="1" type="ORF">DES38_11338</name>
</gene>
<reference evidence="1 2" key="1">
    <citation type="submission" date="2018-05" db="EMBL/GenBank/DDBJ databases">
        <title>Genomic Encyclopedia of Type Strains, Phase IV (KMG-IV): sequencing the most valuable type-strain genomes for metagenomic binning, comparative biology and taxonomic classification.</title>
        <authorList>
            <person name="Goeker M."/>
        </authorList>
    </citation>
    <scope>NUCLEOTIDE SEQUENCE [LARGE SCALE GENOMIC DNA]</scope>
    <source>
        <strain evidence="1 2">DSM 22440</strain>
    </source>
</reference>
<dbReference type="Proteomes" id="UP000247922">
    <property type="component" value="Unassembled WGS sequence"/>
</dbReference>